<accession>A0A914LHF9</accession>
<dbReference type="WBParaSite" id="Minc3s00428g12153">
    <property type="protein sequence ID" value="Minc3s00428g12153"/>
    <property type="gene ID" value="Minc3s00428g12153"/>
</dbReference>
<dbReference type="AlphaFoldDB" id="A0A914LHF9"/>
<organism evidence="1 2">
    <name type="scientific">Meloidogyne incognita</name>
    <name type="common">Southern root-knot nematode worm</name>
    <name type="synonym">Oxyuris incognita</name>
    <dbReference type="NCBI Taxonomy" id="6306"/>
    <lineage>
        <taxon>Eukaryota</taxon>
        <taxon>Metazoa</taxon>
        <taxon>Ecdysozoa</taxon>
        <taxon>Nematoda</taxon>
        <taxon>Chromadorea</taxon>
        <taxon>Rhabditida</taxon>
        <taxon>Tylenchina</taxon>
        <taxon>Tylenchomorpha</taxon>
        <taxon>Tylenchoidea</taxon>
        <taxon>Meloidogynidae</taxon>
        <taxon>Meloidogyninae</taxon>
        <taxon>Meloidogyne</taxon>
        <taxon>Meloidogyne incognita group</taxon>
    </lineage>
</organism>
<evidence type="ECO:0000313" key="2">
    <source>
        <dbReference type="WBParaSite" id="Minc3s00428g12153"/>
    </source>
</evidence>
<reference evidence="2" key="1">
    <citation type="submission" date="2022-11" db="UniProtKB">
        <authorList>
            <consortium name="WormBaseParasite"/>
        </authorList>
    </citation>
    <scope>IDENTIFICATION</scope>
</reference>
<keyword evidence="1" id="KW-1185">Reference proteome</keyword>
<sequence length="72" mass="8517">MKILYLQILIVERKLKLAFELGIELIKEINNLKEVPNDADELIKFPALVISQEPVWVQLENQKHTFLYIQIK</sequence>
<name>A0A914LHF9_MELIC</name>
<proteinExistence type="predicted"/>
<evidence type="ECO:0000313" key="1">
    <source>
        <dbReference type="Proteomes" id="UP000887563"/>
    </source>
</evidence>
<dbReference type="Proteomes" id="UP000887563">
    <property type="component" value="Unplaced"/>
</dbReference>
<protein>
    <submittedName>
        <fullName evidence="2">Uncharacterized protein</fullName>
    </submittedName>
</protein>